<feature type="transmembrane region" description="Helical" evidence="4">
    <location>
        <begin position="205"/>
        <end position="227"/>
    </location>
</feature>
<comment type="subcellular location">
    <subcellularLocation>
        <location evidence="1">Membrane</location>
        <topology evidence="1">Multi-pass membrane protein</topology>
    </subcellularLocation>
</comment>
<feature type="transmembrane region" description="Helical" evidence="4">
    <location>
        <begin position="373"/>
        <end position="393"/>
    </location>
</feature>
<evidence type="ECO:0000256" key="1">
    <source>
        <dbReference type="ARBA" id="ARBA00004141"/>
    </source>
</evidence>
<accession>S3CKT1</accession>
<feature type="transmembrane region" description="Helical" evidence="4">
    <location>
        <begin position="405"/>
        <end position="426"/>
    </location>
</feature>
<dbReference type="PANTHER" id="PTHR11360">
    <property type="entry name" value="MONOCARBOXYLATE TRANSPORTER"/>
    <property type="match status" value="1"/>
</dbReference>
<dbReference type="SUPFAM" id="SSF103473">
    <property type="entry name" value="MFS general substrate transporter"/>
    <property type="match status" value="1"/>
</dbReference>
<dbReference type="RefSeq" id="XP_008087674.1">
    <property type="nucleotide sequence ID" value="XM_008089483.1"/>
</dbReference>
<evidence type="ECO:0000259" key="5">
    <source>
        <dbReference type="PROSITE" id="PS50850"/>
    </source>
</evidence>
<feature type="transmembrane region" description="Helical" evidence="4">
    <location>
        <begin position="173"/>
        <end position="193"/>
    </location>
</feature>
<dbReference type="AlphaFoldDB" id="S3CKT1"/>
<name>S3CKT1_GLAL2</name>
<feature type="transmembrane region" description="Helical" evidence="4">
    <location>
        <begin position="141"/>
        <end position="161"/>
    </location>
</feature>
<reference evidence="6 7" key="1">
    <citation type="journal article" date="2013" name="BMC Genomics">
        <title>Genomics-driven discovery of the pneumocandin biosynthetic gene cluster in the fungus Glarea lozoyensis.</title>
        <authorList>
            <person name="Chen L."/>
            <person name="Yue Q."/>
            <person name="Zhang X."/>
            <person name="Xiang M."/>
            <person name="Wang C."/>
            <person name="Li S."/>
            <person name="Che Y."/>
            <person name="Ortiz-Lopez F.J."/>
            <person name="Bills G.F."/>
            <person name="Liu X."/>
            <person name="An Z."/>
        </authorList>
    </citation>
    <scope>NUCLEOTIDE SEQUENCE [LARGE SCALE GENOMIC DNA]</scope>
    <source>
        <strain evidence="7">ATCC 20868 / MF5171</strain>
    </source>
</reference>
<dbReference type="EMBL" id="KE145371">
    <property type="protein sequence ID" value="EPE26355.1"/>
    <property type="molecule type" value="Genomic_DNA"/>
</dbReference>
<dbReference type="Gene3D" id="1.20.1250.20">
    <property type="entry name" value="MFS general substrate transporter like domains"/>
    <property type="match status" value="2"/>
</dbReference>
<dbReference type="Pfam" id="PF07690">
    <property type="entry name" value="MFS_1"/>
    <property type="match status" value="1"/>
</dbReference>
<dbReference type="OrthoDB" id="6499973at2759"/>
<evidence type="ECO:0000256" key="3">
    <source>
        <dbReference type="SAM" id="MobiDB-lite"/>
    </source>
</evidence>
<dbReference type="InterPro" id="IPR036259">
    <property type="entry name" value="MFS_trans_sf"/>
</dbReference>
<protein>
    <submittedName>
        <fullName evidence="6">MFS general substrate transporter</fullName>
    </submittedName>
</protein>
<keyword evidence="4" id="KW-1133">Transmembrane helix</keyword>
<feature type="transmembrane region" description="Helical" evidence="4">
    <location>
        <begin position="47"/>
        <end position="67"/>
    </location>
</feature>
<proteinExistence type="inferred from homology"/>
<keyword evidence="4" id="KW-0812">Transmembrane</keyword>
<feature type="transmembrane region" description="Helical" evidence="4">
    <location>
        <begin position="312"/>
        <end position="332"/>
    </location>
</feature>
<comment type="similarity">
    <text evidence="2">Belongs to the major facilitator superfamily. Monocarboxylate porter (TC 2.A.1.13) family.</text>
</comment>
<feature type="transmembrane region" description="Helical" evidence="4">
    <location>
        <begin position="338"/>
        <end position="361"/>
    </location>
</feature>
<dbReference type="GO" id="GO:0022857">
    <property type="term" value="F:transmembrane transporter activity"/>
    <property type="evidence" value="ECO:0007669"/>
    <property type="project" value="InterPro"/>
</dbReference>
<evidence type="ECO:0000313" key="6">
    <source>
        <dbReference type="EMBL" id="EPE26355.1"/>
    </source>
</evidence>
<keyword evidence="4" id="KW-0472">Membrane</keyword>
<feature type="transmembrane region" description="Helical" evidence="4">
    <location>
        <begin position="117"/>
        <end position="135"/>
    </location>
</feature>
<organism evidence="6 7">
    <name type="scientific">Glarea lozoyensis (strain ATCC 20868 / MF5171)</name>
    <dbReference type="NCBI Taxonomy" id="1116229"/>
    <lineage>
        <taxon>Eukaryota</taxon>
        <taxon>Fungi</taxon>
        <taxon>Dikarya</taxon>
        <taxon>Ascomycota</taxon>
        <taxon>Pezizomycotina</taxon>
        <taxon>Leotiomycetes</taxon>
        <taxon>Helotiales</taxon>
        <taxon>Helotiaceae</taxon>
        <taxon>Glarea</taxon>
    </lineage>
</organism>
<evidence type="ECO:0000256" key="4">
    <source>
        <dbReference type="SAM" id="Phobius"/>
    </source>
</evidence>
<feature type="transmembrane region" description="Helical" evidence="4">
    <location>
        <begin position="281"/>
        <end position="300"/>
    </location>
</feature>
<keyword evidence="7" id="KW-1185">Reference proteome</keyword>
<evidence type="ECO:0000313" key="7">
    <source>
        <dbReference type="Proteomes" id="UP000016922"/>
    </source>
</evidence>
<dbReference type="PANTHER" id="PTHR11360:SF281">
    <property type="entry name" value="ASPYRIDONES EFFLUX PROTEIN APDF-RELATED"/>
    <property type="match status" value="1"/>
</dbReference>
<dbReference type="eggNOG" id="KOG2504">
    <property type="taxonomic scope" value="Eukaryota"/>
</dbReference>
<dbReference type="GeneID" id="19461325"/>
<dbReference type="InterPro" id="IPR050327">
    <property type="entry name" value="Proton-linked_MCT"/>
</dbReference>
<feature type="domain" description="Major facilitator superfamily (MFS) profile" evidence="5">
    <location>
        <begin position="46"/>
        <end position="428"/>
    </location>
</feature>
<dbReference type="Proteomes" id="UP000016922">
    <property type="component" value="Unassembled WGS sequence"/>
</dbReference>
<gene>
    <name evidence="6" type="ORF">GLAREA_02267</name>
</gene>
<feature type="region of interest" description="Disordered" evidence="3">
    <location>
        <begin position="1"/>
        <end position="31"/>
    </location>
</feature>
<dbReference type="PROSITE" id="PS50850">
    <property type="entry name" value="MFS"/>
    <property type="match status" value="1"/>
</dbReference>
<evidence type="ECO:0000256" key="2">
    <source>
        <dbReference type="ARBA" id="ARBA00006727"/>
    </source>
</evidence>
<dbReference type="InterPro" id="IPR020846">
    <property type="entry name" value="MFS_dom"/>
</dbReference>
<feature type="transmembrane region" description="Helical" evidence="4">
    <location>
        <begin position="247"/>
        <end position="269"/>
    </location>
</feature>
<dbReference type="KEGG" id="glz:GLAREA_02267"/>
<dbReference type="OMA" id="CTLGYVN"/>
<dbReference type="CDD" id="cd17352">
    <property type="entry name" value="MFS_MCT_SLC16"/>
    <property type="match status" value="1"/>
</dbReference>
<dbReference type="GO" id="GO:0016020">
    <property type="term" value="C:membrane"/>
    <property type="evidence" value="ECO:0007669"/>
    <property type="project" value="UniProtKB-SubCell"/>
</dbReference>
<sequence>MSGVERSPEFSLEDEKRHEPMPKASLEAGMPDQEKAVDEFPEGGARAWLVVLGASLGLFATFGYANAFGVFQQYYETHQLSHESPSSISWIGSISVFILLASGLFSGPLFDQHGEKVIYPAIFTYILSVMMTSISKKLWHFVLAQGILGGFSMGMILGPVMAAAGQYFQKKRAAALGLSVAGSSVGGVVFPIALSKMLANPNLTFGWTVRILGFIMVACLAVTCLTVKARLPPRKGQFLIPAAFKELPYVTLIGAMFFAVLGLFTPFFYLPSYAAQHGMSIQLSAYLAAILNGASFFGRAAGGILADRLGRFNMLFGVTTITAILMFCWPSAQTNAPIIAFSALYGFFSGAIISLMAVCFMSAAEDAKNNGTYYGMGMAIDSIAALIGPPITGALVTKYGGFSEAAYFSGAAVLVGAVGALVAKFVSGKGFFSRV</sequence>
<dbReference type="HOGENOM" id="CLU_001265_1_1_1"/>
<dbReference type="InterPro" id="IPR011701">
    <property type="entry name" value="MFS"/>
</dbReference>
<feature type="transmembrane region" description="Helical" evidence="4">
    <location>
        <begin position="87"/>
        <end position="105"/>
    </location>
</feature>